<organism evidence="1">
    <name type="scientific">marine sediment metagenome</name>
    <dbReference type="NCBI Taxonomy" id="412755"/>
    <lineage>
        <taxon>unclassified sequences</taxon>
        <taxon>metagenomes</taxon>
        <taxon>ecological metagenomes</taxon>
    </lineage>
</organism>
<dbReference type="EMBL" id="LAZR01054722">
    <property type="protein sequence ID" value="KKK77928.1"/>
    <property type="molecule type" value="Genomic_DNA"/>
</dbReference>
<accession>A0A0F8Y9A0</accession>
<dbReference type="AlphaFoldDB" id="A0A0F8Y9A0"/>
<gene>
    <name evidence="1" type="ORF">LCGC14_2848680</name>
</gene>
<protein>
    <submittedName>
        <fullName evidence="1">Uncharacterized protein</fullName>
    </submittedName>
</protein>
<sequence>MSFSEKRWDQRVGTLGDIAEGIFEEVAPLGKHLRYGFNRPPFKLTRIPEYIKHTPDYVTGTGHLVEVMGCGRDNIVKLKLTKWEALKTWNKNADVVLFLWNSSTEEWSLIQWGELRKLVSKARKAGIEAFDDGNEYLAIPWAGLNLVTPYER</sequence>
<name>A0A0F8Y9A0_9ZZZZ</name>
<comment type="caution">
    <text evidence="1">The sequence shown here is derived from an EMBL/GenBank/DDBJ whole genome shotgun (WGS) entry which is preliminary data.</text>
</comment>
<reference evidence="1" key="1">
    <citation type="journal article" date="2015" name="Nature">
        <title>Complex archaea that bridge the gap between prokaryotes and eukaryotes.</title>
        <authorList>
            <person name="Spang A."/>
            <person name="Saw J.H."/>
            <person name="Jorgensen S.L."/>
            <person name="Zaremba-Niedzwiedzka K."/>
            <person name="Martijn J."/>
            <person name="Lind A.E."/>
            <person name="van Eijk R."/>
            <person name="Schleper C."/>
            <person name="Guy L."/>
            <person name="Ettema T.J."/>
        </authorList>
    </citation>
    <scope>NUCLEOTIDE SEQUENCE</scope>
</reference>
<evidence type="ECO:0000313" key="1">
    <source>
        <dbReference type="EMBL" id="KKK77928.1"/>
    </source>
</evidence>
<proteinExistence type="predicted"/>